<dbReference type="RefSeq" id="WP_380043965.1">
    <property type="nucleotide sequence ID" value="NZ_JBHLTC010000005.1"/>
</dbReference>
<sequence length="336" mass="36766">MPNRIALVTGVAGLLGSHTARTLADAGYEVRAIDNMLGGYKENVPEGIEFRLADCRLPDQYADLLTGVDLVYHCAAAPYEGLSVFSPLLVHEHTCGSTVALASASIAAGVGRFVLLSSMARYGRQQPPFTEDLTPAPVDPYGVAKYSAELTLRSLADIHGMEYNIAVPHNVIGPGQRFDDPYRNVAAIMINRMLRGLQPIVYGDGSQRRCFSFVSDAVSCLVRLGTDPALTGEVVNIGPDEETVSILELAELIAELVGLPLDPIFVPGRPLEVHHAICSSDKARRLLDYRTRVPLREGLAEMVEWINLQGPREFDYHLPLEIITARTPITWTRHLI</sequence>
<comment type="caution">
    <text evidence="3">The sequence shown here is derived from an EMBL/GenBank/DDBJ whole genome shotgun (WGS) entry which is preliminary data.</text>
</comment>
<proteinExistence type="inferred from homology"/>
<evidence type="ECO:0000259" key="2">
    <source>
        <dbReference type="Pfam" id="PF01370"/>
    </source>
</evidence>
<reference evidence="3 4" key="1">
    <citation type="submission" date="2024-09" db="EMBL/GenBank/DDBJ databases">
        <authorList>
            <person name="Sun Q."/>
            <person name="Mori K."/>
        </authorList>
    </citation>
    <scope>NUCLEOTIDE SEQUENCE [LARGE SCALE GENOMIC DNA]</scope>
    <source>
        <strain evidence="3 4">CGMCC 1.15906</strain>
    </source>
</reference>
<evidence type="ECO:0000256" key="1">
    <source>
        <dbReference type="ARBA" id="ARBA00007637"/>
    </source>
</evidence>
<keyword evidence="4" id="KW-1185">Reference proteome</keyword>
<name>A0ABV6QF54_9ACTN</name>
<accession>A0ABV6QF54</accession>
<dbReference type="SUPFAM" id="SSF51735">
    <property type="entry name" value="NAD(P)-binding Rossmann-fold domains"/>
    <property type="match status" value="1"/>
</dbReference>
<gene>
    <name evidence="3" type="ORF">ACFFGN_04285</name>
</gene>
<organism evidence="3 4">
    <name type="scientific">Kribbella deserti</name>
    <dbReference type="NCBI Taxonomy" id="1926257"/>
    <lineage>
        <taxon>Bacteria</taxon>
        <taxon>Bacillati</taxon>
        <taxon>Actinomycetota</taxon>
        <taxon>Actinomycetes</taxon>
        <taxon>Propionibacteriales</taxon>
        <taxon>Kribbellaceae</taxon>
        <taxon>Kribbella</taxon>
    </lineage>
</organism>
<protein>
    <submittedName>
        <fullName evidence="3">NAD-dependent epimerase/dehydratase family protein</fullName>
    </submittedName>
</protein>
<comment type="similarity">
    <text evidence="1">Belongs to the NAD(P)-dependent epimerase/dehydratase family.</text>
</comment>
<dbReference type="PANTHER" id="PTHR43000">
    <property type="entry name" value="DTDP-D-GLUCOSE 4,6-DEHYDRATASE-RELATED"/>
    <property type="match status" value="1"/>
</dbReference>
<dbReference type="EMBL" id="JBHLTC010000005">
    <property type="protein sequence ID" value="MFC0623266.1"/>
    <property type="molecule type" value="Genomic_DNA"/>
</dbReference>
<dbReference type="Proteomes" id="UP001589890">
    <property type="component" value="Unassembled WGS sequence"/>
</dbReference>
<dbReference type="InterPro" id="IPR036291">
    <property type="entry name" value="NAD(P)-bd_dom_sf"/>
</dbReference>
<dbReference type="Pfam" id="PF01370">
    <property type="entry name" value="Epimerase"/>
    <property type="match status" value="1"/>
</dbReference>
<evidence type="ECO:0000313" key="4">
    <source>
        <dbReference type="Proteomes" id="UP001589890"/>
    </source>
</evidence>
<dbReference type="InterPro" id="IPR001509">
    <property type="entry name" value="Epimerase_deHydtase"/>
</dbReference>
<dbReference type="Gene3D" id="3.40.50.720">
    <property type="entry name" value="NAD(P)-binding Rossmann-like Domain"/>
    <property type="match status" value="1"/>
</dbReference>
<evidence type="ECO:0000313" key="3">
    <source>
        <dbReference type="EMBL" id="MFC0623266.1"/>
    </source>
</evidence>
<feature type="domain" description="NAD-dependent epimerase/dehydratase" evidence="2">
    <location>
        <begin position="6"/>
        <end position="238"/>
    </location>
</feature>